<proteinExistence type="predicted"/>
<organism evidence="2 3">
    <name type="scientific">Lentilactobacillus fungorum</name>
    <dbReference type="NCBI Taxonomy" id="2201250"/>
    <lineage>
        <taxon>Bacteria</taxon>
        <taxon>Bacillati</taxon>
        <taxon>Bacillota</taxon>
        <taxon>Bacilli</taxon>
        <taxon>Lactobacillales</taxon>
        <taxon>Lactobacillaceae</taxon>
        <taxon>Lentilactobacillus</taxon>
    </lineage>
</organism>
<feature type="transmembrane region" description="Helical" evidence="1">
    <location>
        <begin position="12"/>
        <end position="36"/>
    </location>
</feature>
<protein>
    <submittedName>
        <fullName evidence="2">Uncharacterized protein</fullName>
    </submittedName>
</protein>
<keyword evidence="1" id="KW-1133">Transmembrane helix</keyword>
<accession>A0ABQ3VYJ5</accession>
<name>A0ABQ3VYJ5_9LACO</name>
<feature type="transmembrane region" description="Helical" evidence="1">
    <location>
        <begin position="103"/>
        <end position="125"/>
    </location>
</feature>
<evidence type="ECO:0000313" key="3">
    <source>
        <dbReference type="Proteomes" id="UP000604765"/>
    </source>
</evidence>
<feature type="transmembrane region" description="Helical" evidence="1">
    <location>
        <begin position="42"/>
        <end position="64"/>
    </location>
</feature>
<evidence type="ECO:0000256" key="1">
    <source>
        <dbReference type="SAM" id="Phobius"/>
    </source>
</evidence>
<gene>
    <name evidence="2" type="ORF">YK48G_07870</name>
</gene>
<evidence type="ECO:0000313" key="2">
    <source>
        <dbReference type="EMBL" id="GHP13362.1"/>
    </source>
</evidence>
<comment type="caution">
    <text evidence="2">The sequence shown here is derived from an EMBL/GenBank/DDBJ whole genome shotgun (WGS) entry which is preliminary data.</text>
</comment>
<keyword evidence="3" id="KW-1185">Reference proteome</keyword>
<dbReference type="EMBL" id="BNJR01000007">
    <property type="protein sequence ID" value="GHP13362.1"/>
    <property type="molecule type" value="Genomic_DNA"/>
</dbReference>
<keyword evidence="1" id="KW-0472">Membrane</keyword>
<sequence length="130" mass="14209">MKKADEGSQIHRLTMTAGLFYVQTAMLIGIVIYDFFKHGTSYVASHPIILVLFVTLFLSGIWEMWLSNDLSKSHGLLQAGIGILLFDLVAAIFLLLNLGKPGVIIYVSCIVLGSLIVFIAAALIIRAKKS</sequence>
<feature type="transmembrane region" description="Helical" evidence="1">
    <location>
        <begin position="76"/>
        <end position="97"/>
    </location>
</feature>
<dbReference type="Proteomes" id="UP000604765">
    <property type="component" value="Unassembled WGS sequence"/>
</dbReference>
<reference evidence="2 3" key="1">
    <citation type="journal article" date="2021" name="Int. J. Syst. Evol. Microbiol.">
        <title>Lentilactobacillus fungorum sp. nov., isolated from spent mushroom substrates.</title>
        <authorList>
            <person name="Tohno M."/>
            <person name="Tanizawa Y."/>
            <person name="Kojima Y."/>
            <person name="Sakamoto M."/>
            <person name="Ohkuma M."/>
            <person name="Kobayashi H."/>
        </authorList>
    </citation>
    <scope>NUCLEOTIDE SEQUENCE [LARGE SCALE GENOMIC DNA]</scope>
    <source>
        <strain evidence="2 3">YK48G</strain>
    </source>
</reference>
<keyword evidence="1" id="KW-0812">Transmembrane</keyword>
<dbReference type="RefSeq" id="WP_203629392.1">
    <property type="nucleotide sequence ID" value="NZ_BNJR01000007.1"/>
</dbReference>